<comment type="similarity">
    <text evidence="1">Belongs to the N(4)/N(6)-methyltransferase family. N(4) subfamily.</text>
</comment>
<evidence type="ECO:0000256" key="7">
    <source>
        <dbReference type="ARBA" id="ARBA00049120"/>
    </source>
</evidence>
<accession>A0A6C0DKA4</accession>
<keyword evidence="4" id="KW-0808">Transferase</keyword>
<evidence type="ECO:0000256" key="8">
    <source>
        <dbReference type="SAM" id="MobiDB-lite"/>
    </source>
</evidence>
<dbReference type="EMBL" id="MN739614">
    <property type="protein sequence ID" value="QHT15985.1"/>
    <property type="molecule type" value="Genomic_DNA"/>
</dbReference>
<sequence length="326" mass="38782">MTNKNIGGMREAERKTRTSKKTITYKKNNYTRKQKQQISDKIYDLTDKDVIDDFNKLCEIGCNYHTELSNYGTKVVNKYTLIERLNTSGKQNVNFYDLYKNKEYFKNKPYVKKIIRFYKKNRKNYDETKVFFRLSNLYFSAVSVFKPLIAMRIYCTFKPRCILDFTMGWGGRLVGACALNISKYIGIDNNASLKIPYDNMCKFLKKHSKTDVELYFRNALDIDYSKLDYDLVLTSPPYYNIEIYGESPSSQVKTKEEWNRDFYIPIFERTFKYLKKGGHYCLNIPIEIYDNVAIKVLGKAAKKIPLLKYKRSFTKDYNEYIYIWEK</sequence>
<proteinExistence type="inferred from homology"/>
<dbReference type="SUPFAM" id="SSF53335">
    <property type="entry name" value="S-adenosyl-L-methionine-dependent methyltransferases"/>
    <property type="match status" value="1"/>
</dbReference>
<dbReference type="EC" id="2.1.1.113" evidence="2"/>
<feature type="region of interest" description="Disordered" evidence="8">
    <location>
        <begin position="1"/>
        <end position="20"/>
    </location>
</feature>
<evidence type="ECO:0000256" key="1">
    <source>
        <dbReference type="ARBA" id="ARBA00010203"/>
    </source>
</evidence>
<dbReference type="InterPro" id="IPR029063">
    <property type="entry name" value="SAM-dependent_MTases_sf"/>
</dbReference>
<keyword evidence="5" id="KW-0949">S-adenosyl-L-methionine</keyword>
<dbReference type="GO" id="GO:0032259">
    <property type="term" value="P:methylation"/>
    <property type="evidence" value="ECO:0007669"/>
    <property type="project" value="UniProtKB-KW"/>
</dbReference>
<evidence type="ECO:0000256" key="3">
    <source>
        <dbReference type="ARBA" id="ARBA00022603"/>
    </source>
</evidence>
<dbReference type="InterPro" id="IPR017985">
    <property type="entry name" value="MeTrfase_CN4_CS"/>
</dbReference>
<dbReference type="AlphaFoldDB" id="A0A6C0DKA4"/>
<evidence type="ECO:0000256" key="2">
    <source>
        <dbReference type="ARBA" id="ARBA00012185"/>
    </source>
</evidence>
<dbReference type="Gene3D" id="3.40.50.150">
    <property type="entry name" value="Vaccinia Virus protein VP39"/>
    <property type="match status" value="1"/>
</dbReference>
<evidence type="ECO:0000256" key="5">
    <source>
        <dbReference type="ARBA" id="ARBA00022691"/>
    </source>
</evidence>
<dbReference type="GO" id="GO:0009307">
    <property type="term" value="P:DNA restriction-modification system"/>
    <property type="evidence" value="ECO:0007669"/>
    <property type="project" value="UniProtKB-KW"/>
</dbReference>
<keyword evidence="3" id="KW-0489">Methyltransferase</keyword>
<comment type="catalytic activity">
    <reaction evidence="7">
        <text>a 2'-deoxycytidine in DNA + S-adenosyl-L-methionine = an N(4)-methyl-2'-deoxycytidine in DNA + S-adenosyl-L-homocysteine + H(+)</text>
        <dbReference type="Rhea" id="RHEA:16857"/>
        <dbReference type="Rhea" id="RHEA-COMP:11369"/>
        <dbReference type="Rhea" id="RHEA-COMP:13674"/>
        <dbReference type="ChEBI" id="CHEBI:15378"/>
        <dbReference type="ChEBI" id="CHEBI:57856"/>
        <dbReference type="ChEBI" id="CHEBI:59789"/>
        <dbReference type="ChEBI" id="CHEBI:85452"/>
        <dbReference type="ChEBI" id="CHEBI:137933"/>
        <dbReference type="EC" id="2.1.1.113"/>
    </reaction>
</comment>
<dbReference type="GO" id="GO:0015667">
    <property type="term" value="F:site-specific DNA-methyltransferase (cytosine-N4-specific) activity"/>
    <property type="evidence" value="ECO:0007669"/>
    <property type="project" value="UniProtKB-EC"/>
</dbReference>
<evidence type="ECO:0000256" key="4">
    <source>
        <dbReference type="ARBA" id="ARBA00022679"/>
    </source>
</evidence>
<dbReference type="GO" id="GO:0003677">
    <property type="term" value="F:DNA binding"/>
    <property type="evidence" value="ECO:0007669"/>
    <property type="project" value="InterPro"/>
</dbReference>
<evidence type="ECO:0000313" key="9">
    <source>
        <dbReference type="EMBL" id="QHT15985.1"/>
    </source>
</evidence>
<reference evidence="9" key="1">
    <citation type="journal article" date="2020" name="Nature">
        <title>Giant virus diversity and host interactions through global metagenomics.</title>
        <authorList>
            <person name="Schulz F."/>
            <person name="Roux S."/>
            <person name="Paez-Espino D."/>
            <person name="Jungbluth S."/>
            <person name="Walsh D.A."/>
            <person name="Denef V.J."/>
            <person name="McMahon K.D."/>
            <person name="Konstantinidis K.T."/>
            <person name="Eloe-Fadrosh E.A."/>
            <person name="Kyrpides N.C."/>
            <person name="Woyke T."/>
        </authorList>
    </citation>
    <scope>NUCLEOTIDE SEQUENCE</scope>
    <source>
        <strain evidence="9">GVMAG-M-3300023174-182</strain>
    </source>
</reference>
<name>A0A6C0DKA4_9ZZZZ</name>
<protein>
    <recommendedName>
        <fullName evidence="2">site-specific DNA-methyltransferase (cytosine-N(4)-specific)</fullName>
        <ecNumber evidence="2">2.1.1.113</ecNumber>
    </recommendedName>
</protein>
<evidence type="ECO:0000256" key="6">
    <source>
        <dbReference type="ARBA" id="ARBA00022747"/>
    </source>
</evidence>
<dbReference type="PROSITE" id="PS00093">
    <property type="entry name" value="N4_MTASE"/>
    <property type="match status" value="1"/>
</dbReference>
<keyword evidence="6" id="KW-0680">Restriction system</keyword>
<organism evidence="9">
    <name type="scientific">viral metagenome</name>
    <dbReference type="NCBI Taxonomy" id="1070528"/>
    <lineage>
        <taxon>unclassified sequences</taxon>
        <taxon>metagenomes</taxon>
        <taxon>organismal metagenomes</taxon>
    </lineage>
</organism>